<evidence type="ECO:0000313" key="3">
    <source>
        <dbReference type="Proteomes" id="UP000322244"/>
    </source>
</evidence>
<feature type="compositionally biased region" description="Basic and acidic residues" evidence="1">
    <location>
        <begin position="254"/>
        <end position="267"/>
    </location>
</feature>
<dbReference type="OrthoDB" id="3541690at2"/>
<keyword evidence="3" id="KW-1185">Reference proteome</keyword>
<evidence type="ECO:0000256" key="1">
    <source>
        <dbReference type="SAM" id="MobiDB-lite"/>
    </source>
</evidence>
<evidence type="ECO:0000313" key="2">
    <source>
        <dbReference type="EMBL" id="KAA0021290.1"/>
    </source>
</evidence>
<proteinExistence type="predicted"/>
<gene>
    <name evidence="2" type="ORF">FOY51_20240</name>
</gene>
<organism evidence="2 3">
    <name type="scientific">Antrihabitans cavernicola</name>
    <dbReference type="NCBI Taxonomy" id="2495913"/>
    <lineage>
        <taxon>Bacteria</taxon>
        <taxon>Bacillati</taxon>
        <taxon>Actinomycetota</taxon>
        <taxon>Actinomycetes</taxon>
        <taxon>Mycobacteriales</taxon>
        <taxon>Nocardiaceae</taxon>
        <taxon>Antrihabitans</taxon>
    </lineage>
</organism>
<name>A0A5A7S536_9NOCA</name>
<reference evidence="2 3" key="1">
    <citation type="submission" date="2019-07" db="EMBL/GenBank/DDBJ databases">
        <title>Rhodococcus cavernicolus sp. nov., isolated from a cave.</title>
        <authorList>
            <person name="Lee S.D."/>
        </authorList>
    </citation>
    <scope>NUCLEOTIDE SEQUENCE [LARGE SCALE GENOMIC DNA]</scope>
    <source>
        <strain evidence="2 3">C1-24</strain>
    </source>
</reference>
<dbReference type="Proteomes" id="UP000322244">
    <property type="component" value="Unassembled WGS sequence"/>
</dbReference>
<comment type="caution">
    <text evidence="2">The sequence shown here is derived from an EMBL/GenBank/DDBJ whole genome shotgun (WGS) entry which is preliminary data.</text>
</comment>
<dbReference type="EMBL" id="VLNY01000011">
    <property type="protein sequence ID" value="KAA0021290.1"/>
    <property type="molecule type" value="Genomic_DNA"/>
</dbReference>
<dbReference type="AlphaFoldDB" id="A0A5A7S536"/>
<accession>A0A5A7S536</accession>
<feature type="region of interest" description="Disordered" evidence="1">
    <location>
        <begin position="241"/>
        <end position="267"/>
    </location>
</feature>
<protein>
    <submittedName>
        <fullName evidence="2">Uncharacterized protein</fullName>
    </submittedName>
</protein>
<sequence length="283" mass="30489">MDLDGVADELYSVDPSEFVEVRTAKVTEARAAGDKALAAAIGKLRKPTTVAWVVNLLSRELPDEIDALLELAGALRDAQRHLSGADLRRLSAQRQQLVRALAKKAGSFAADRDRPITEDMVREVGQTLHAALADPTVSEQVRLGRLVTAANYSGFGPTGLAAVADQPEPVPEPEAVPKKKKNDRSALIAAAKAELDEATEAVEEATAARESAQAEVDDAQTRLTDLEEHITDLRADLERAEQEAQFARSAQKAAADDAKKADKELRRAQSWSAKVQAILEDLS</sequence>